<evidence type="ECO:0000256" key="1">
    <source>
        <dbReference type="ARBA" id="ARBA00001954"/>
    </source>
</evidence>
<dbReference type="GO" id="GO:0016706">
    <property type="term" value="F:2-oxoglutarate-dependent dioxygenase activity"/>
    <property type="evidence" value="ECO:0007669"/>
    <property type="project" value="TreeGrafter"/>
</dbReference>
<keyword evidence="6" id="KW-0408">Iron</keyword>
<comment type="cofactor">
    <cofactor evidence="1">
        <name>Fe(2+)</name>
        <dbReference type="ChEBI" id="CHEBI:29033"/>
    </cofactor>
</comment>
<comment type="caution">
    <text evidence="9">The sequence shown here is derived from an EMBL/GenBank/DDBJ whole genome shotgun (WGS) entry which is preliminary data.</text>
</comment>
<feature type="domain" description="TauD/TfdA-like" evidence="8">
    <location>
        <begin position="105"/>
        <end position="278"/>
    </location>
</feature>
<dbReference type="Gene3D" id="3.60.130.10">
    <property type="entry name" value="Clavaminate synthase-like"/>
    <property type="match status" value="1"/>
</dbReference>
<sequence>MTTLTTAGLSENVLRYIAPHPPVEEKAHVQDRAAFANPEKISLLVAASNIKHLTPYIGTELEGVQLSELTADQKDELALLAAERGVVFFRNQNLDIDQQYTLTKHYGIMNYHSDHSFEINPPAYTMLRLVRTPKTGGDTIFTSQTALFDKLSPHFQKLFEGLQGVHSSEQGYINSLNRGTQPFRGPVRREHPLVRTHPVAHLKSLFYNPSFVIHLSGLKGQEAIHALSFLREHLHAADDLTVRWKWEPGSVAFWDNRVVVHRAVPGGYDPAEREGKRTAVYGEKPFFDPESESLSQREARTGLGARSV</sequence>
<reference evidence="9" key="1">
    <citation type="journal article" date="2020" name="Stud. Mycol.">
        <title>101 Dothideomycetes genomes: a test case for predicting lifestyles and emergence of pathogens.</title>
        <authorList>
            <person name="Haridas S."/>
            <person name="Albert R."/>
            <person name="Binder M."/>
            <person name="Bloem J."/>
            <person name="Labutti K."/>
            <person name="Salamov A."/>
            <person name="Andreopoulos B."/>
            <person name="Baker S."/>
            <person name="Barry K."/>
            <person name="Bills G."/>
            <person name="Bluhm B."/>
            <person name="Cannon C."/>
            <person name="Castanera R."/>
            <person name="Culley D."/>
            <person name="Daum C."/>
            <person name="Ezra D."/>
            <person name="Gonzalez J."/>
            <person name="Henrissat B."/>
            <person name="Kuo A."/>
            <person name="Liang C."/>
            <person name="Lipzen A."/>
            <person name="Lutzoni F."/>
            <person name="Magnuson J."/>
            <person name="Mondo S."/>
            <person name="Nolan M."/>
            <person name="Ohm R."/>
            <person name="Pangilinan J."/>
            <person name="Park H.-J."/>
            <person name="Ramirez L."/>
            <person name="Alfaro M."/>
            <person name="Sun H."/>
            <person name="Tritt A."/>
            <person name="Yoshinaga Y."/>
            <person name="Zwiers L.-H."/>
            <person name="Turgeon B."/>
            <person name="Goodwin S."/>
            <person name="Spatafora J."/>
            <person name="Crous P."/>
            <person name="Grigoriev I."/>
        </authorList>
    </citation>
    <scope>NUCLEOTIDE SEQUENCE</scope>
    <source>
        <strain evidence="9">CBS 116435</strain>
    </source>
</reference>
<dbReference type="PANTHER" id="PTHR30468:SF31">
    <property type="entry name" value="ALPHA-KETOGLUTARATE-DEPENDENT SULFONATE DIOXYGENASE-RELATED"/>
    <property type="match status" value="1"/>
</dbReference>
<keyword evidence="10" id="KW-1185">Reference proteome</keyword>
<feature type="region of interest" description="Disordered" evidence="7">
    <location>
        <begin position="285"/>
        <end position="308"/>
    </location>
</feature>
<dbReference type="EMBL" id="MU003852">
    <property type="protein sequence ID" value="KAF2717109.1"/>
    <property type="molecule type" value="Genomic_DNA"/>
</dbReference>
<dbReference type="OrthoDB" id="10257314at2759"/>
<evidence type="ECO:0000259" key="8">
    <source>
        <dbReference type="Pfam" id="PF02668"/>
    </source>
</evidence>
<evidence type="ECO:0000256" key="6">
    <source>
        <dbReference type="ARBA" id="ARBA00023004"/>
    </source>
</evidence>
<name>A0A9P4Q2V8_9PEZI</name>
<evidence type="ECO:0000313" key="10">
    <source>
        <dbReference type="Proteomes" id="UP000799441"/>
    </source>
</evidence>
<evidence type="ECO:0000256" key="3">
    <source>
        <dbReference type="ARBA" id="ARBA00022723"/>
    </source>
</evidence>
<dbReference type="GO" id="GO:0005737">
    <property type="term" value="C:cytoplasm"/>
    <property type="evidence" value="ECO:0007669"/>
    <property type="project" value="TreeGrafter"/>
</dbReference>
<keyword evidence="3" id="KW-0479">Metal-binding</keyword>
<dbReference type="Proteomes" id="UP000799441">
    <property type="component" value="Unassembled WGS sequence"/>
</dbReference>
<evidence type="ECO:0000256" key="2">
    <source>
        <dbReference type="ARBA" id="ARBA00005896"/>
    </source>
</evidence>
<evidence type="ECO:0000256" key="7">
    <source>
        <dbReference type="SAM" id="MobiDB-lite"/>
    </source>
</evidence>
<accession>A0A9P4Q2V8</accession>
<evidence type="ECO:0000256" key="4">
    <source>
        <dbReference type="ARBA" id="ARBA00022964"/>
    </source>
</evidence>
<evidence type="ECO:0000313" key="9">
    <source>
        <dbReference type="EMBL" id="KAF2717109.1"/>
    </source>
</evidence>
<dbReference type="SUPFAM" id="SSF51197">
    <property type="entry name" value="Clavaminate synthase-like"/>
    <property type="match status" value="1"/>
</dbReference>
<proteinExistence type="inferred from homology"/>
<dbReference type="InterPro" id="IPR003819">
    <property type="entry name" value="TauD/TfdA-like"/>
</dbReference>
<dbReference type="InterPro" id="IPR051323">
    <property type="entry name" value="AtsK-like"/>
</dbReference>
<keyword evidence="4 9" id="KW-0223">Dioxygenase</keyword>
<gene>
    <name evidence="9" type="ORF">K431DRAFT_341586</name>
</gene>
<protein>
    <submittedName>
        <fullName evidence="9">Alpha-ketoglutarate-dependent sulfonate dioxygenase</fullName>
    </submittedName>
</protein>
<dbReference type="GO" id="GO:0046872">
    <property type="term" value="F:metal ion binding"/>
    <property type="evidence" value="ECO:0007669"/>
    <property type="project" value="UniProtKB-KW"/>
</dbReference>
<evidence type="ECO:0000256" key="5">
    <source>
        <dbReference type="ARBA" id="ARBA00023002"/>
    </source>
</evidence>
<comment type="similarity">
    <text evidence="2">Belongs to the TfdA dioxygenase family.</text>
</comment>
<dbReference type="AlphaFoldDB" id="A0A9P4Q2V8"/>
<organism evidence="9 10">
    <name type="scientific">Polychaeton citri CBS 116435</name>
    <dbReference type="NCBI Taxonomy" id="1314669"/>
    <lineage>
        <taxon>Eukaryota</taxon>
        <taxon>Fungi</taxon>
        <taxon>Dikarya</taxon>
        <taxon>Ascomycota</taxon>
        <taxon>Pezizomycotina</taxon>
        <taxon>Dothideomycetes</taxon>
        <taxon>Dothideomycetidae</taxon>
        <taxon>Capnodiales</taxon>
        <taxon>Capnodiaceae</taxon>
        <taxon>Polychaeton</taxon>
    </lineage>
</organism>
<dbReference type="PANTHER" id="PTHR30468">
    <property type="entry name" value="ALPHA-KETOGLUTARATE-DEPENDENT SULFONATE DIOXYGENASE"/>
    <property type="match status" value="1"/>
</dbReference>
<dbReference type="Pfam" id="PF02668">
    <property type="entry name" value="TauD"/>
    <property type="match status" value="1"/>
</dbReference>
<dbReference type="InterPro" id="IPR042098">
    <property type="entry name" value="TauD-like_sf"/>
</dbReference>
<keyword evidence="5" id="KW-0560">Oxidoreductase</keyword>